<dbReference type="PANTHER" id="PTHR36115">
    <property type="entry name" value="PROLINE-RICH ANTIGEN HOMOLOG-RELATED"/>
    <property type="match status" value="1"/>
</dbReference>
<feature type="transmembrane region" description="Helical" evidence="6">
    <location>
        <begin position="48"/>
        <end position="67"/>
    </location>
</feature>
<name>A0A0G1UW89_9BACT</name>
<evidence type="ECO:0000313" key="8">
    <source>
        <dbReference type="EMBL" id="KKU61975.1"/>
    </source>
</evidence>
<keyword evidence="2" id="KW-1003">Cell membrane</keyword>
<comment type="subcellular location">
    <subcellularLocation>
        <location evidence="1">Cell membrane</location>
        <topology evidence="1">Multi-pass membrane protein</topology>
    </subcellularLocation>
</comment>
<feature type="transmembrane region" description="Helical" evidence="6">
    <location>
        <begin position="12"/>
        <end position="33"/>
    </location>
</feature>
<comment type="caution">
    <text evidence="8">The sequence shown here is derived from an EMBL/GenBank/DDBJ whole genome shotgun (WGS) entry which is preliminary data.</text>
</comment>
<evidence type="ECO:0000256" key="4">
    <source>
        <dbReference type="ARBA" id="ARBA00022989"/>
    </source>
</evidence>
<evidence type="ECO:0000256" key="2">
    <source>
        <dbReference type="ARBA" id="ARBA00022475"/>
    </source>
</evidence>
<evidence type="ECO:0000256" key="6">
    <source>
        <dbReference type="SAM" id="Phobius"/>
    </source>
</evidence>
<feature type="transmembrane region" description="Helical" evidence="6">
    <location>
        <begin position="101"/>
        <end position="124"/>
    </location>
</feature>
<protein>
    <recommendedName>
        <fullName evidence="7">RDD domain-containing protein</fullName>
    </recommendedName>
</protein>
<reference evidence="8 9" key="1">
    <citation type="journal article" date="2015" name="Nature">
        <title>rRNA introns, odd ribosomes, and small enigmatic genomes across a large radiation of phyla.</title>
        <authorList>
            <person name="Brown C.T."/>
            <person name="Hug L.A."/>
            <person name="Thomas B.C."/>
            <person name="Sharon I."/>
            <person name="Castelle C.J."/>
            <person name="Singh A."/>
            <person name="Wilkins M.J."/>
            <person name="Williams K.H."/>
            <person name="Banfield J.F."/>
        </authorList>
    </citation>
    <scope>NUCLEOTIDE SEQUENCE [LARGE SCALE GENOMIC DNA]</scope>
</reference>
<evidence type="ECO:0000259" key="7">
    <source>
        <dbReference type="Pfam" id="PF06271"/>
    </source>
</evidence>
<feature type="domain" description="RDD" evidence="7">
    <location>
        <begin position="5"/>
        <end position="136"/>
    </location>
</feature>
<organism evidence="8 9">
    <name type="scientific">Candidatus Beckwithbacteria bacterium GW2011_GWB1_47_15</name>
    <dbReference type="NCBI Taxonomy" id="1618371"/>
    <lineage>
        <taxon>Bacteria</taxon>
        <taxon>Candidatus Beckwithiibacteriota</taxon>
    </lineage>
</organism>
<sequence>MKPPVAGFIVRALAFLIDKSLFCLLALIGLWMAWSQAGGLAPAFGKNLFWWLFFVAFFFVPLWWLYLSLTSANLGTTLGKLAAGLRVVDAKGKNISFGLALFRYAVGYTVSWLVFGAGFLWIIIDPKNRSWHDQFTGTRVVGRPRPWRAVATLALLVFFEVFLFVSLVKSIVGNQDFIRQLIEIYQDSVKLIENA</sequence>
<keyword evidence="5 6" id="KW-0472">Membrane</keyword>
<feature type="transmembrane region" description="Helical" evidence="6">
    <location>
        <begin position="149"/>
        <end position="172"/>
    </location>
</feature>
<evidence type="ECO:0000256" key="3">
    <source>
        <dbReference type="ARBA" id="ARBA00022692"/>
    </source>
</evidence>
<dbReference type="PANTHER" id="PTHR36115:SF4">
    <property type="entry name" value="MEMBRANE PROTEIN"/>
    <property type="match status" value="1"/>
</dbReference>
<dbReference type="InterPro" id="IPR010432">
    <property type="entry name" value="RDD"/>
</dbReference>
<evidence type="ECO:0000256" key="1">
    <source>
        <dbReference type="ARBA" id="ARBA00004651"/>
    </source>
</evidence>
<accession>A0A0G1UW89</accession>
<keyword evidence="3 6" id="KW-0812">Transmembrane</keyword>
<gene>
    <name evidence="8" type="ORF">UX85_C0001G0189</name>
</gene>
<proteinExistence type="predicted"/>
<dbReference type="InterPro" id="IPR051791">
    <property type="entry name" value="Pra-immunoreactive"/>
</dbReference>
<keyword evidence="4 6" id="KW-1133">Transmembrane helix</keyword>
<dbReference type="GO" id="GO:0005886">
    <property type="term" value="C:plasma membrane"/>
    <property type="evidence" value="ECO:0007669"/>
    <property type="project" value="UniProtKB-SubCell"/>
</dbReference>
<dbReference type="AlphaFoldDB" id="A0A0G1UW89"/>
<dbReference type="Pfam" id="PF06271">
    <property type="entry name" value="RDD"/>
    <property type="match status" value="1"/>
</dbReference>
<evidence type="ECO:0000256" key="5">
    <source>
        <dbReference type="ARBA" id="ARBA00023136"/>
    </source>
</evidence>
<evidence type="ECO:0000313" key="9">
    <source>
        <dbReference type="Proteomes" id="UP000033860"/>
    </source>
</evidence>
<dbReference type="EMBL" id="LCNT01000001">
    <property type="protein sequence ID" value="KKU61975.1"/>
    <property type="molecule type" value="Genomic_DNA"/>
</dbReference>
<dbReference type="Proteomes" id="UP000033860">
    <property type="component" value="Unassembled WGS sequence"/>
</dbReference>